<reference evidence="9" key="1">
    <citation type="submission" date="2019-12" db="EMBL/GenBank/DDBJ databases">
        <authorList>
            <person name="Scholes J."/>
        </authorList>
    </citation>
    <scope>NUCLEOTIDE SEQUENCE</scope>
</reference>
<dbReference type="GO" id="GO:0016705">
    <property type="term" value="F:oxidoreductase activity, acting on paired donors, with incorporation or reduction of molecular oxygen"/>
    <property type="evidence" value="ECO:0007669"/>
    <property type="project" value="InterPro"/>
</dbReference>
<dbReference type="InterPro" id="IPR017972">
    <property type="entry name" value="Cyt_P450_CS"/>
</dbReference>
<evidence type="ECO:0000313" key="9">
    <source>
        <dbReference type="EMBL" id="CAA0816126.1"/>
    </source>
</evidence>
<comment type="caution">
    <text evidence="9">The sequence shown here is derived from an EMBL/GenBank/DDBJ whole genome shotgun (WGS) entry which is preliminary data.</text>
</comment>
<dbReference type="Gene3D" id="1.10.630.10">
    <property type="entry name" value="Cytochrome P450"/>
    <property type="match status" value="1"/>
</dbReference>
<evidence type="ECO:0000256" key="3">
    <source>
        <dbReference type="ARBA" id="ARBA00022723"/>
    </source>
</evidence>
<comment type="similarity">
    <text evidence="8">Belongs to the cytochrome P450 family.</text>
</comment>
<feature type="binding site" description="axial binding residue" evidence="7">
    <location>
        <position position="328"/>
    </location>
    <ligand>
        <name>heme</name>
        <dbReference type="ChEBI" id="CHEBI:30413"/>
    </ligand>
    <ligandPart>
        <name>Fe</name>
        <dbReference type="ChEBI" id="CHEBI:18248"/>
    </ligandPart>
</feature>
<dbReference type="Proteomes" id="UP001153555">
    <property type="component" value="Unassembled WGS sequence"/>
</dbReference>
<keyword evidence="3 7" id="KW-0479">Metal-binding</keyword>
<dbReference type="InterPro" id="IPR002401">
    <property type="entry name" value="Cyt_P450_E_grp-I"/>
</dbReference>
<evidence type="ECO:0000256" key="4">
    <source>
        <dbReference type="ARBA" id="ARBA00022989"/>
    </source>
</evidence>
<evidence type="ECO:0000256" key="6">
    <source>
        <dbReference type="ARBA" id="ARBA00023004"/>
    </source>
</evidence>
<organism evidence="9 10">
    <name type="scientific">Striga hermonthica</name>
    <name type="common">Purple witchweed</name>
    <name type="synonym">Buchnera hermonthica</name>
    <dbReference type="NCBI Taxonomy" id="68872"/>
    <lineage>
        <taxon>Eukaryota</taxon>
        <taxon>Viridiplantae</taxon>
        <taxon>Streptophyta</taxon>
        <taxon>Embryophyta</taxon>
        <taxon>Tracheophyta</taxon>
        <taxon>Spermatophyta</taxon>
        <taxon>Magnoliopsida</taxon>
        <taxon>eudicotyledons</taxon>
        <taxon>Gunneridae</taxon>
        <taxon>Pentapetalae</taxon>
        <taxon>asterids</taxon>
        <taxon>lamiids</taxon>
        <taxon>Lamiales</taxon>
        <taxon>Orobanchaceae</taxon>
        <taxon>Buchnereae</taxon>
        <taxon>Striga</taxon>
    </lineage>
</organism>
<dbReference type="InterPro" id="IPR036396">
    <property type="entry name" value="Cyt_P450_sf"/>
</dbReference>
<protein>
    <submittedName>
        <fullName evidence="9">Cytochrome P450- family 718</fullName>
    </submittedName>
</protein>
<dbReference type="GO" id="GO:0016125">
    <property type="term" value="P:sterol metabolic process"/>
    <property type="evidence" value="ECO:0007669"/>
    <property type="project" value="TreeGrafter"/>
</dbReference>
<keyword evidence="8" id="KW-0503">Monooxygenase</keyword>
<name>A0A9N7MU27_STRHE</name>
<dbReference type="PANTHER" id="PTHR24286:SF221">
    <property type="entry name" value="TAXADIENE 5-ALPHA HYDROXYLASE"/>
    <property type="match status" value="1"/>
</dbReference>
<keyword evidence="4" id="KW-0472">Membrane</keyword>
<dbReference type="Pfam" id="PF00067">
    <property type="entry name" value="p450"/>
    <property type="match status" value="1"/>
</dbReference>
<evidence type="ECO:0000256" key="8">
    <source>
        <dbReference type="RuleBase" id="RU000461"/>
    </source>
</evidence>
<keyword evidence="4" id="KW-1133">Transmembrane helix</keyword>
<sequence>MFHLFPILVAIASVLFWAHYYYTNRKSKNKNNKRVPPGRMGLPWIGETLGPGGPGDSRPQDTTVRAHLEKYNRETTVGFYGLTRALTFTIVLECLLGIKAGPGMLGTFERVLEGVFAAPVGFPWSKFGRASGARREIERELVREIRNRREEMERGKVGGEGGVLLSLLVGGLIRGEISEAEVVDNVVLLVFAAHDTTSFAIAMTFRMLAHHPDCYSILEKEHRDIVSRKGQEEPLAYEDTKAMSYTWKVARESMRIFPPIFGSFRKAIQDIEYDGYTIPKGWKILWTAYGTHYDPKCFEDPMTFNPDRFDDSIQPYAFVPFGGGPRLCAGYQLAKLNILIFVHYIVTRYDWSLVLPDEPITIDPLPFPSQGMPVTIRPKVETKL</sequence>
<keyword evidence="10" id="KW-1185">Reference proteome</keyword>
<proteinExistence type="inferred from homology"/>
<dbReference type="PRINTS" id="PR00385">
    <property type="entry name" value="P450"/>
</dbReference>
<keyword evidence="7 8" id="KW-0349">Heme</keyword>
<dbReference type="PROSITE" id="PS00086">
    <property type="entry name" value="CYTOCHROME_P450"/>
    <property type="match status" value="1"/>
</dbReference>
<dbReference type="PANTHER" id="PTHR24286">
    <property type="entry name" value="CYTOCHROME P450 26"/>
    <property type="match status" value="1"/>
</dbReference>
<comment type="cofactor">
    <cofactor evidence="7">
        <name>heme</name>
        <dbReference type="ChEBI" id="CHEBI:30413"/>
    </cofactor>
</comment>
<dbReference type="SUPFAM" id="SSF48264">
    <property type="entry name" value="Cytochrome P450"/>
    <property type="match status" value="1"/>
</dbReference>
<evidence type="ECO:0000256" key="5">
    <source>
        <dbReference type="ARBA" id="ARBA00023002"/>
    </source>
</evidence>
<dbReference type="AlphaFoldDB" id="A0A9N7MU27"/>
<accession>A0A9N7MU27</accession>
<dbReference type="EMBL" id="CACSLK010013932">
    <property type="protein sequence ID" value="CAA0816126.1"/>
    <property type="molecule type" value="Genomic_DNA"/>
</dbReference>
<dbReference type="InterPro" id="IPR001128">
    <property type="entry name" value="Cyt_P450"/>
</dbReference>
<evidence type="ECO:0000256" key="2">
    <source>
        <dbReference type="ARBA" id="ARBA00022692"/>
    </source>
</evidence>
<dbReference type="GO" id="GO:0020037">
    <property type="term" value="F:heme binding"/>
    <property type="evidence" value="ECO:0007669"/>
    <property type="project" value="InterPro"/>
</dbReference>
<dbReference type="FunFam" id="1.10.630.10:FF:000464">
    <property type="entry name" value="Uncharacterized protein"/>
    <property type="match status" value="1"/>
</dbReference>
<keyword evidence="2" id="KW-0812">Transmembrane</keyword>
<keyword evidence="5 8" id="KW-0560">Oxidoreductase</keyword>
<dbReference type="GO" id="GO:0016020">
    <property type="term" value="C:membrane"/>
    <property type="evidence" value="ECO:0007669"/>
    <property type="project" value="UniProtKB-SubCell"/>
</dbReference>
<dbReference type="GO" id="GO:0004497">
    <property type="term" value="F:monooxygenase activity"/>
    <property type="evidence" value="ECO:0007669"/>
    <property type="project" value="UniProtKB-KW"/>
</dbReference>
<evidence type="ECO:0000256" key="7">
    <source>
        <dbReference type="PIRSR" id="PIRSR602401-1"/>
    </source>
</evidence>
<dbReference type="OrthoDB" id="442633at2759"/>
<evidence type="ECO:0000313" key="10">
    <source>
        <dbReference type="Proteomes" id="UP001153555"/>
    </source>
</evidence>
<dbReference type="PRINTS" id="PR00463">
    <property type="entry name" value="EP450I"/>
</dbReference>
<comment type="subcellular location">
    <subcellularLocation>
        <location evidence="1">Membrane</location>
        <topology evidence="1">Single-pass membrane protein</topology>
    </subcellularLocation>
</comment>
<dbReference type="GO" id="GO:0005506">
    <property type="term" value="F:iron ion binding"/>
    <property type="evidence" value="ECO:0007669"/>
    <property type="project" value="InterPro"/>
</dbReference>
<gene>
    <name evidence="9" type="ORF">SHERM_15994</name>
</gene>
<keyword evidence="6 7" id="KW-0408">Iron</keyword>
<evidence type="ECO:0000256" key="1">
    <source>
        <dbReference type="ARBA" id="ARBA00004167"/>
    </source>
</evidence>